<dbReference type="OrthoDB" id="5368516at2759"/>
<proteinExistence type="predicted"/>
<evidence type="ECO:0000256" key="1">
    <source>
        <dbReference type="SAM" id="MobiDB-lite"/>
    </source>
</evidence>
<keyword evidence="2" id="KW-0472">Membrane</keyword>
<feature type="region of interest" description="Disordered" evidence="1">
    <location>
        <begin position="575"/>
        <end position="640"/>
    </location>
</feature>
<reference evidence="3" key="2">
    <citation type="submission" date="2020-05" db="EMBL/GenBank/DDBJ databases">
        <authorList>
            <person name="Kim H.-S."/>
            <person name="Proctor R.H."/>
            <person name="Brown D.W."/>
        </authorList>
    </citation>
    <scope>NUCLEOTIDE SEQUENCE</scope>
    <source>
        <strain evidence="3">NRRL 22465</strain>
    </source>
</reference>
<gene>
    <name evidence="3" type="ORF">FZEAL_5444</name>
</gene>
<protein>
    <submittedName>
        <fullName evidence="3">Uncharacterized protein</fullName>
    </submittedName>
</protein>
<feature type="region of interest" description="Disordered" evidence="1">
    <location>
        <begin position="412"/>
        <end position="433"/>
    </location>
</feature>
<feature type="transmembrane region" description="Helical" evidence="2">
    <location>
        <begin position="47"/>
        <end position="67"/>
    </location>
</feature>
<keyword evidence="4" id="KW-1185">Reference proteome</keyword>
<dbReference type="Proteomes" id="UP000635477">
    <property type="component" value="Unassembled WGS sequence"/>
</dbReference>
<feature type="transmembrane region" description="Helical" evidence="2">
    <location>
        <begin position="267"/>
        <end position="286"/>
    </location>
</feature>
<dbReference type="AlphaFoldDB" id="A0A8H4XJS4"/>
<dbReference type="EMBL" id="JABEYC010000394">
    <property type="protein sequence ID" value="KAF4978112.1"/>
    <property type="molecule type" value="Genomic_DNA"/>
</dbReference>
<evidence type="ECO:0000313" key="3">
    <source>
        <dbReference type="EMBL" id="KAF4978112.1"/>
    </source>
</evidence>
<feature type="transmembrane region" description="Helical" evidence="2">
    <location>
        <begin position="224"/>
        <end position="246"/>
    </location>
</feature>
<feature type="transmembrane region" description="Helical" evidence="2">
    <location>
        <begin position="184"/>
        <end position="204"/>
    </location>
</feature>
<reference evidence="3" key="1">
    <citation type="journal article" date="2020" name="BMC Genomics">
        <title>Correction to: Identification and distribution of gene clusters required for synthesis of sphingolipid metabolism inhibitors in diverse species of the filamentous fungus Fusarium.</title>
        <authorList>
            <person name="Kim H.S."/>
            <person name="Lohmar J.M."/>
            <person name="Busman M."/>
            <person name="Brown D.W."/>
            <person name="Naumann T.A."/>
            <person name="Divon H.H."/>
            <person name="Lysoe E."/>
            <person name="Uhlig S."/>
            <person name="Proctor R.H."/>
        </authorList>
    </citation>
    <scope>NUCLEOTIDE SEQUENCE</scope>
    <source>
        <strain evidence="3">NRRL 22465</strain>
    </source>
</reference>
<accession>A0A8H4XJS4</accession>
<feature type="compositionally biased region" description="Polar residues" evidence="1">
    <location>
        <begin position="588"/>
        <end position="600"/>
    </location>
</feature>
<keyword evidence="2" id="KW-0812">Transmembrane</keyword>
<feature type="transmembrane region" description="Helical" evidence="2">
    <location>
        <begin position="306"/>
        <end position="325"/>
    </location>
</feature>
<keyword evidence="2" id="KW-1133">Transmembrane helix</keyword>
<feature type="transmembrane region" description="Helical" evidence="2">
    <location>
        <begin position="150"/>
        <end position="172"/>
    </location>
</feature>
<feature type="transmembrane region" description="Helical" evidence="2">
    <location>
        <begin position="95"/>
        <end position="114"/>
    </location>
</feature>
<feature type="compositionally biased region" description="Low complexity" evidence="1">
    <location>
        <begin position="614"/>
        <end position="631"/>
    </location>
</feature>
<evidence type="ECO:0000256" key="2">
    <source>
        <dbReference type="SAM" id="Phobius"/>
    </source>
</evidence>
<feature type="region of interest" description="Disordered" evidence="1">
    <location>
        <begin position="445"/>
        <end position="483"/>
    </location>
</feature>
<evidence type="ECO:0000313" key="4">
    <source>
        <dbReference type="Proteomes" id="UP000635477"/>
    </source>
</evidence>
<name>A0A8H4XJS4_9HYPO</name>
<sequence>MMENINWIAPRAETDSSSTGFQFEVNSTSAWDNELKLAAAGSVRTSIVVLASFNIVAAFATAISILWQSWKTAKRVHPTRNLRSSWFRLVQPRDVHPFILSCGIVVQGIVYSIAQAKGFNSLMVLECASISQLMLPGKSTSAGYPASTNLTLALFITPVIQLIFGLELTIRISKPSVFPARGRWNVLICLAVTGVWLLLTYLITFAVRPSNFCFAGLFWYLHEYNTGCFGVLTSVVLVLLVLCGIISFKLHSGAKMSCAERDEASRMIYYMIIGLISYTLLITFFYNTSFEDPLSKSPTTMQLAMVVSVAANLSGLLTGGLYLFLRSSKASTQYCEESGIGATKGFNADGEGYALDPSGPGPTMPRPLHLPNQLRKADSKEVLLDTAKDEGKVFGARRDILNHGLKPLRLVNTHQSQDLPTRPRPARTSSKASIKKFKKSMYSLFPKEQQPKSPQLLPTTTYTSSSAKKAPVPNSADGLLAPRPLRIPDKFTRSRGASMISTATVQIGLRLSNINDMRPSKPSMQENPNKVHNLDCPNSTVTFFPNRTNPLAIAVVDVPGEGTMYEVHDKLEKELPPVPLGEGHSPAETDQMTLSSSVYSPQKRKVGPFSHVHSGSASSRGQDSRQGSRAGPESRKGDWI</sequence>
<organism evidence="3 4">
    <name type="scientific">Fusarium zealandicum</name>
    <dbReference type="NCBI Taxonomy" id="1053134"/>
    <lineage>
        <taxon>Eukaryota</taxon>
        <taxon>Fungi</taxon>
        <taxon>Dikarya</taxon>
        <taxon>Ascomycota</taxon>
        <taxon>Pezizomycotina</taxon>
        <taxon>Sordariomycetes</taxon>
        <taxon>Hypocreomycetidae</taxon>
        <taxon>Hypocreales</taxon>
        <taxon>Nectriaceae</taxon>
        <taxon>Fusarium</taxon>
        <taxon>Fusarium staphyleae species complex</taxon>
    </lineage>
</organism>
<comment type="caution">
    <text evidence="3">The sequence shown here is derived from an EMBL/GenBank/DDBJ whole genome shotgun (WGS) entry which is preliminary data.</text>
</comment>